<dbReference type="GO" id="GO:0005886">
    <property type="term" value="C:plasma membrane"/>
    <property type="evidence" value="ECO:0007669"/>
    <property type="project" value="TreeGrafter"/>
</dbReference>
<dbReference type="InterPro" id="IPR004378">
    <property type="entry name" value="F420H2_quin_Rdtase"/>
</dbReference>
<dbReference type="EMBL" id="FUYG01000006">
    <property type="protein sequence ID" value="SKA97950.1"/>
    <property type="molecule type" value="Genomic_DNA"/>
</dbReference>
<dbReference type="GO" id="GO:0070967">
    <property type="term" value="F:coenzyme F420 binding"/>
    <property type="evidence" value="ECO:0007669"/>
    <property type="project" value="TreeGrafter"/>
</dbReference>
<dbReference type="Proteomes" id="UP000189735">
    <property type="component" value="Unassembled WGS sequence"/>
</dbReference>
<comment type="similarity">
    <text evidence="1">Belongs to the F420H(2)-dependent quinone reductase family.</text>
</comment>
<evidence type="ECO:0000313" key="4">
    <source>
        <dbReference type="Proteomes" id="UP000189735"/>
    </source>
</evidence>
<sequence>MPQTENMSSFNDQIIQEFRANGGHVETAGFGDKLILLHTRGARTGEERVAPTMALRDEDSWVVYASKAGAPEHPAWYFNLIENPDITIETPQGLVDVTAHELHGDERDAAWNQVVAVAPGFADYQVKAGERVIPVFRLTPR</sequence>
<organism evidence="3 4">
    <name type="scientific">Agreia bicolorata</name>
    <dbReference type="NCBI Taxonomy" id="110935"/>
    <lineage>
        <taxon>Bacteria</taxon>
        <taxon>Bacillati</taxon>
        <taxon>Actinomycetota</taxon>
        <taxon>Actinomycetes</taxon>
        <taxon>Micrococcales</taxon>
        <taxon>Microbacteriaceae</taxon>
        <taxon>Agreia</taxon>
    </lineage>
</organism>
<protein>
    <submittedName>
        <fullName evidence="3">Deazaflavin-dependent oxidoreductase, nitroreductase family</fullName>
    </submittedName>
</protein>
<name>A0A1T4Y8D1_9MICO</name>
<evidence type="ECO:0000256" key="2">
    <source>
        <dbReference type="ARBA" id="ARBA00049106"/>
    </source>
</evidence>
<dbReference type="AlphaFoldDB" id="A0A1T4Y8D1"/>
<dbReference type="PANTHER" id="PTHR39428">
    <property type="entry name" value="F420H(2)-DEPENDENT QUINONE REDUCTASE RV1261C"/>
    <property type="match status" value="1"/>
</dbReference>
<dbReference type="PANTHER" id="PTHR39428:SF1">
    <property type="entry name" value="F420H(2)-DEPENDENT QUINONE REDUCTASE RV1261C"/>
    <property type="match status" value="1"/>
</dbReference>
<gene>
    <name evidence="3" type="ORF">SAMN06295879_2481</name>
</gene>
<evidence type="ECO:0000256" key="1">
    <source>
        <dbReference type="ARBA" id="ARBA00008710"/>
    </source>
</evidence>
<dbReference type="GO" id="GO:0016491">
    <property type="term" value="F:oxidoreductase activity"/>
    <property type="evidence" value="ECO:0007669"/>
    <property type="project" value="InterPro"/>
</dbReference>
<dbReference type="Gene3D" id="2.30.110.10">
    <property type="entry name" value="Electron Transport, Fmn-binding Protein, Chain A"/>
    <property type="match status" value="1"/>
</dbReference>
<comment type="catalytic activity">
    <reaction evidence="2">
        <text>oxidized coenzyme F420-(gamma-L-Glu)(n) + a quinol + H(+) = reduced coenzyme F420-(gamma-L-Glu)(n) + a quinone</text>
        <dbReference type="Rhea" id="RHEA:39663"/>
        <dbReference type="Rhea" id="RHEA-COMP:12939"/>
        <dbReference type="Rhea" id="RHEA-COMP:14378"/>
        <dbReference type="ChEBI" id="CHEBI:15378"/>
        <dbReference type="ChEBI" id="CHEBI:24646"/>
        <dbReference type="ChEBI" id="CHEBI:132124"/>
        <dbReference type="ChEBI" id="CHEBI:133980"/>
        <dbReference type="ChEBI" id="CHEBI:139511"/>
    </reaction>
</comment>
<dbReference type="NCBIfam" id="TIGR00026">
    <property type="entry name" value="hi_GC_TIGR00026"/>
    <property type="match status" value="1"/>
</dbReference>
<proteinExistence type="inferred from homology"/>
<dbReference type="InterPro" id="IPR012349">
    <property type="entry name" value="Split_barrel_FMN-bd"/>
</dbReference>
<reference evidence="4" key="1">
    <citation type="submission" date="2017-02" db="EMBL/GenBank/DDBJ databases">
        <authorList>
            <person name="Varghese N."/>
            <person name="Submissions S."/>
        </authorList>
    </citation>
    <scope>NUCLEOTIDE SEQUENCE [LARGE SCALE GENOMIC DNA]</scope>
    <source>
        <strain evidence="4">VKM Ac-2052</strain>
    </source>
</reference>
<evidence type="ECO:0000313" key="3">
    <source>
        <dbReference type="EMBL" id="SKA97950.1"/>
    </source>
</evidence>
<accession>A0A1T4Y8D1</accession>
<dbReference type="Pfam" id="PF04075">
    <property type="entry name" value="F420H2_quin_red"/>
    <property type="match status" value="1"/>
</dbReference>